<keyword evidence="3" id="KW-0808">Transferase</keyword>
<dbReference type="GeneID" id="72185666"/>
<evidence type="ECO:0000256" key="3">
    <source>
        <dbReference type="ARBA" id="ARBA00022679"/>
    </source>
</evidence>
<keyword evidence="2 8" id="KW-0489">Methyltransferase</keyword>
<dbReference type="GO" id="GO:0009307">
    <property type="term" value="P:DNA restriction-modification system"/>
    <property type="evidence" value="ECO:0007669"/>
    <property type="project" value="UniProtKB-KW"/>
</dbReference>
<dbReference type="KEGG" id="halx:M0R89_10665"/>
<gene>
    <name evidence="10" type="ORF">M0R89_10665</name>
</gene>
<dbReference type="GO" id="GO:0003677">
    <property type="term" value="F:DNA binding"/>
    <property type="evidence" value="ECO:0007669"/>
    <property type="project" value="UniProtKB-KW"/>
</dbReference>
<dbReference type="InterPro" id="IPR002941">
    <property type="entry name" value="DNA_methylase_N4/N6"/>
</dbReference>
<keyword evidence="6" id="KW-0238">DNA-binding</keyword>
<organism evidence="10 11">
    <name type="scientific">Halorussus limi</name>
    <dbReference type="NCBI Taxonomy" id="2938695"/>
    <lineage>
        <taxon>Archaea</taxon>
        <taxon>Methanobacteriati</taxon>
        <taxon>Methanobacteriota</taxon>
        <taxon>Stenosarchaea group</taxon>
        <taxon>Halobacteria</taxon>
        <taxon>Halobacteriales</taxon>
        <taxon>Haladaptataceae</taxon>
        <taxon>Halorussus</taxon>
    </lineage>
</organism>
<name>A0A8U0HQ67_9EURY</name>
<evidence type="ECO:0000256" key="4">
    <source>
        <dbReference type="ARBA" id="ARBA00022691"/>
    </source>
</evidence>
<protein>
    <recommendedName>
        <fullName evidence="8">Type II methyltransferase</fullName>
        <ecNumber evidence="8">2.1.1.113</ecNumber>
    </recommendedName>
    <alternativeName>
        <fullName evidence="8">N-4 cytosine-specific methyltransferase</fullName>
    </alternativeName>
</protein>
<dbReference type="Gene3D" id="3.40.50.150">
    <property type="entry name" value="Vaccinia Virus protein VP39"/>
    <property type="match status" value="1"/>
</dbReference>
<dbReference type="REBASE" id="616110">
    <property type="entry name" value="M.HspJT49ORF10665P"/>
</dbReference>
<evidence type="ECO:0000259" key="9">
    <source>
        <dbReference type="Pfam" id="PF01555"/>
    </source>
</evidence>
<dbReference type="EC" id="2.1.1.113" evidence="8"/>
<dbReference type="InterPro" id="IPR029063">
    <property type="entry name" value="SAM-dependent_MTases_sf"/>
</dbReference>
<dbReference type="GO" id="GO:0008170">
    <property type="term" value="F:N-methyltransferase activity"/>
    <property type="evidence" value="ECO:0007669"/>
    <property type="project" value="InterPro"/>
</dbReference>
<evidence type="ECO:0000256" key="2">
    <source>
        <dbReference type="ARBA" id="ARBA00022603"/>
    </source>
</evidence>
<dbReference type="PROSITE" id="PS00093">
    <property type="entry name" value="N4_MTASE"/>
    <property type="match status" value="1"/>
</dbReference>
<feature type="domain" description="DNA methylase N-4/N-6" evidence="9">
    <location>
        <begin position="23"/>
        <end position="267"/>
    </location>
</feature>
<reference evidence="10 11" key="1">
    <citation type="submission" date="2022-04" db="EMBL/GenBank/DDBJ databases">
        <title>Diverse halophilic archaea isolated from saline environments.</title>
        <authorList>
            <person name="Cui H.-L."/>
        </authorList>
    </citation>
    <scope>NUCLEOTIDE SEQUENCE [LARGE SCALE GENOMIC DNA]</scope>
    <source>
        <strain evidence="10 11">XZYJT49</strain>
    </source>
</reference>
<dbReference type="Proteomes" id="UP000830729">
    <property type="component" value="Chromosome"/>
</dbReference>
<comment type="catalytic activity">
    <reaction evidence="7 8">
        <text>a 2'-deoxycytidine in DNA + S-adenosyl-L-methionine = an N(4)-methyl-2'-deoxycytidine in DNA + S-adenosyl-L-homocysteine + H(+)</text>
        <dbReference type="Rhea" id="RHEA:16857"/>
        <dbReference type="Rhea" id="RHEA-COMP:11369"/>
        <dbReference type="Rhea" id="RHEA-COMP:13674"/>
        <dbReference type="ChEBI" id="CHEBI:15378"/>
        <dbReference type="ChEBI" id="CHEBI:57856"/>
        <dbReference type="ChEBI" id="CHEBI:59789"/>
        <dbReference type="ChEBI" id="CHEBI:85452"/>
        <dbReference type="ChEBI" id="CHEBI:137933"/>
        <dbReference type="EC" id="2.1.1.113"/>
    </reaction>
</comment>
<dbReference type="SUPFAM" id="SSF53335">
    <property type="entry name" value="S-adenosyl-L-methionine-dependent methyltransferases"/>
    <property type="match status" value="1"/>
</dbReference>
<dbReference type="Pfam" id="PF01555">
    <property type="entry name" value="N6_N4_Mtase"/>
    <property type="match status" value="1"/>
</dbReference>
<dbReference type="RefSeq" id="WP_248649069.1">
    <property type="nucleotide sequence ID" value="NZ_CP096659.1"/>
</dbReference>
<sequence>METEHRIHVGDAREMTALGDDSVELVVTSPPYPMIAMWDDLFAELDPEIEALLAEGDAEAAFEAMHAALNPVWDELARVLVDGGVAAVNVGDATRSVGDGFQLYPNHAELITRFRERGFDLLPDVLWRKPVNSLTKFMGSGMVPPNAYATLEHEYVLLFRNGGERRSFETGAERRYEAAYFWEERNDWFSDLWTDVQGEGQRLDHDELRTRSAAFPFEVPYRLVNMYSVYGDTVLDPFWGTGTTSLAAMVAGRNSAGYELSTEFREVFDDRLAAVEEFADEKNRERLDAHREFAEGRDLGYDAENYDFEVKTKQERELQLYTVEDYERDGDRYVVSHRPFDGG</sequence>
<evidence type="ECO:0000256" key="7">
    <source>
        <dbReference type="ARBA" id="ARBA00049120"/>
    </source>
</evidence>
<dbReference type="InterPro" id="IPR001091">
    <property type="entry name" value="RM_Methyltransferase"/>
</dbReference>
<keyword evidence="11" id="KW-1185">Reference proteome</keyword>
<dbReference type="GO" id="GO:0032259">
    <property type="term" value="P:methylation"/>
    <property type="evidence" value="ECO:0007669"/>
    <property type="project" value="UniProtKB-KW"/>
</dbReference>
<dbReference type="InterPro" id="IPR017985">
    <property type="entry name" value="MeTrfase_CN4_CS"/>
</dbReference>
<keyword evidence="5 8" id="KW-0680">Restriction system</keyword>
<evidence type="ECO:0000256" key="1">
    <source>
        <dbReference type="ARBA" id="ARBA00010203"/>
    </source>
</evidence>
<evidence type="ECO:0000313" key="10">
    <source>
        <dbReference type="EMBL" id="UPV73011.1"/>
    </source>
</evidence>
<dbReference type="GO" id="GO:0015667">
    <property type="term" value="F:site-specific DNA-methyltransferase (cytosine-N4-specific) activity"/>
    <property type="evidence" value="ECO:0007669"/>
    <property type="project" value="UniProtKB-EC"/>
</dbReference>
<dbReference type="EMBL" id="CP096659">
    <property type="protein sequence ID" value="UPV73011.1"/>
    <property type="molecule type" value="Genomic_DNA"/>
</dbReference>
<evidence type="ECO:0000256" key="8">
    <source>
        <dbReference type="RuleBase" id="RU362026"/>
    </source>
</evidence>
<evidence type="ECO:0000313" key="11">
    <source>
        <dbReference type="Proteomes" id="UP000830729"/>
    </source>
</evidence>
<keyword evidence="4 8" id="KW-0949">S-adenosyl-L-methionine</keyword>
<proteinExistence type="inferred from homology"/>
<comment type="similarity">
    <text evidence="1">Belongs to the N(4)/N(6)-methyltransferase family. N(4) subfamily.</text>
</comment>
<evidence type="ECO:0000256" key="6">
    <source>
        <dbReference type="ARBA" id="ARBA00023125"/>
    </source>
</evidence>
<dbReference type="AlphaFoldDB" id="A0A8U0HQ67"/>
<accession>A0A8U0HQ67</accession>
<evidence type="ECO:0000256" key="5">
    <source>
        <dbReference type="ARBA" id="ARBA00022747"/>
    </source>
</evidence>
<dbReference type="PRINTS" id="PR00508">
    <property type="entry name" value="S21N4MTFRASE"/>
</dbReference>